<evidence type="ECO:0000313" key="5">
    <source>
        <dbReference type="Proteomes" id="UP001500449"/>
    </source>
</evidence>
<name>A0ABN2NGU6_9PSEU</name>
<dbReference type="PRINTS" id="PR00081">
    <property type="entry name" value="GDHRDH"/>
</dbReference>
<comment type="similarity">
    <text evidence="1">Belongs to the short-chain dehydrogenases/reductases (SDR) family.</text>
</comment>
<sequence length="289" mass="29962">MSDLKDVLRGKVALITGGGRGQGRAHAVALAKRGANVVLLDAPPPIDGMPYGLGTPADLAETAGLVEAEGQKAVVAEGDVRSQDSVDAAVAAGIEAFGRIDIAVSNAGIWNTTPAWEMTEQQWLDVVDVNLSGQWRTAKAVLPHMIRQGDGGSLVLISSMQGLQAGWNSVHYSSAKHGVIGLMRGLALETAPYGIRCNVVAPGMINTPMVDWRGAFNMFSGTSEGTRDDFVMAGHRHSALAHTGPLAPETVAEAVAFLVSPAAAAITGTVLPVDGGHLVLPRVNQSPVL</sequence>
<evidence type="ECO:0000256" key="3">
    <source>
        <dbReference type="ARBA" id="ARBA00023027"/>
    </source>
</evidence>
<dbReference type="Pfam" id="PF13561">
    <property type="entry name" value="adh_short_C2"/>
    <property type="match status" value="1"/>
</dbReference>
<dbReference type="RefSeq" id="WP_344423636.1">
    <property type="nucleotide sequence ID" value="NZ_BAAAQK010000023.1"/>
</dbReference>
<reference evidence="4 5" key="1">
    <citation type="journal article" date="2019" name="Int. J. Syst. Evol. Microbiol.">
        <title>The Global Catalogue of Microorganisms (GCM) 10K type strain sequencing project: providing services to taxonomists for standard genome sequencing and annotation.</title>
        <authorList>
            <consortium name="The Broad Institute Genomics Platform"/>
            <consortium name="The Broad Institute Genome Sequencing Center for Infectious Disease"/>
            <person name="Wu L."/>
            <person name="Ma J."/>
        </authorList>
    </citation>
    <scope>NUCLEOTIDE SEQUENCE [LARGE SCALE GENOMIC DNA]</scope>
    <source>
        <strain evidence="4 5">JCM 16009</strain>
    </source>
</reference>
<dbReference type="InterPro" id="IPR002347">
    <property type="entry name" value="SDR_fam"/>
</dbReference>
<keyword evidence="5" id="KW-1185">Reference proteome</keyword>
<dbReference type="NCBIfam" id="TIGR03971">
    <property type="entry name" value="SDR_subfam_1"/>
    <property type="match status" value="1"/>
</dbReference>
<comment type="caution">
    <text evidence="4">The sequence shown here is derived from an EMBL/GenBank/DDBJ whole genome shotgun (WGS) entry which is preliminary data.</text>
</comment>
<accession>A0ABN2NGU6</accession>
<keyword evidence="3" id="KW-0520">NAD</keyword>
<proteinExistence type="inferred from homology"/>
<evidence type="ECO:0000313" key="4">
    <source>
        <dbReference type="EMBL" id="GAA1868679.1"/>
    </source>
</evidence>
<organism evidence="4 5">
    <name type="scientific">Pseudonocardia ailaonensis</name>
    <dbReference type="NCBI Taxonomy" id="367279"/>
    <lineage>
        <taxon>Bacteria</taxon>
        <taxon>Bacillati</taxon>
        <taxon>Actinomycetota</taxon>
        <taxon>Actinomycetes</taxon>
        <taxon>Pseudonocardiales</taxon>
        <taxon>Pseudonocardiaceae</taxon>
        <taxon>Pseudonocardia</taxon>
    </lineage>
</organism>
<keyword evidence="2" id="KW-0560">Oxidoreductase</keyword>
<dbReference type="PRINTS" id="PR00080">
    <property type="entry name" value="SDRFAMILY"/>
</dbReference>
<dbReference type="PROSITE" id="PS00061">
    <property type="entry name" value="ADH_SHORT"/>
    <property type="match status" value="1"/>
</dbReference>
<dbReference type="Proteomes" id="UP001500449">
    <property type="component" value="Unassembled WGS sequence"/>
</dbReference>
<dbReference type="InterPro" id="IPR023985">
    <property type="entry name" value="SDR_subfam_1"/>
</dbReference>
<evidence type="ECO:0000256" key="1">
    <source>
        <dbReference type="ARBA" id="ARBA00006484"/>
    </source>
</evidence>
<dbReference type="EMBL" id="BAAAQK010000023">
    <property type="protein sequence ID" value="GAA1868679.1"/>
    <property type="molecule type" value="Genomic_DNA"/>
</dbReference>
<dbReference type="PANTHER" id="PTHR24321">
    <property type="entry name" value="DEHYDROGENASES, SHORT CHAIN"/>
    <property type="match status" value="1"/>
</dbReference>
<dbReference type="InterPro" id="IPR020904">
    <property type="entry name" value="Sc_DH/Rdtase_CS"/>
</dbReference>
<protein>
    <submittedName>
        <fullName evidence="4">Mycofactocin-coupled SDR family oxidoreductase</fullName>
    </submittedName>
</protein>
<gene>
    <name evidence="4" type="ORF">GCM10009836_56500</name>
</gene>
<dbReference type="PANTHER" id="PTHR24321:SF8">
    <property type="entry name" value="ESTRADIOL 17-BETA-DEHYDROGENASE 8-RELATED"/>
    <property type="match status" value="1"/>
</dbReference>
<dbReference type="SUPFAM" id="SSF51735">
    <property type="entry name" value="NAD(P)-binding Rossmann-fold domains"/>
    <property type="match status" value="1"/>
</dbReference>
<dbReference type="InterPro" id="IPR036291">
    <property type="entry name" value="NAD(P)-bd_dom_sf"/>
</dbReference>
<dbReference type="Gene3D" id="3.40.50.720">
    <property type="entry name" value="NAD(P)-binding Rossmann-like Domain"/>
    <property type="match status" value="1"/>
</dbReference>
<evidence type="ECO:0000256" key="2">
    <source>
        <dbReference type="ARBA" id="ARBA00023002"/>
    </source>
</evidence>
<dbReference type="CDD" id="cd05233">
    <property type="entry name" value="SDR_c"/>
    <property type="match status" value="1"/>
</dbReference>